<sequence>MTAPKLGHGDLVVVADGEKALFLFNDGDEEFPFLKLEREIQQDNPSTREQGTNRPGRLSDAGTHHRSAVEDTDWHRLGKERFAKEIADRLYRMAHRGDIRQLAVIAAPMVLGEMRKEYHKEVRDKLIAEIDKDLTNHPVDAIEKHFHHRG</sequence>
<dbReference type="InterPro" id="IPR041374">
    <property type="entry name" value="BaeRF_family12"/>
</dbReference>
<comment type="caution">
    <text evidence="2">The sequence shown here is derived from an EMBL/GenBank/DDBJ whole genome shotgun (WGS) entry which is preliminary data.</text>
</comment>
<accession>A0A2G1QTL9</accession>
<name>A0A2G1QTL9_9HYPH</name>
<protein>
    <submittedName>
        <fullName evidence="2">Host attachment protein</fullName>
    </submittedName>
</protein>
<proteinExistence type="predicted"/>
<dbReference type="Pfam" id="PF18856">
    <property type="entry name" value="baeRF_family12"/>
    <property type="match status" value="1"/>
</dbReference>
<evidence type="ECO:0000313" key="3">
    <source>
        <dbReference type="Proteomes" id="UP000221168"/>
    </source>
</evidence>
<dbReference type="AlphaFoldDB" id="A0A2G1QTL9"/>
<gene>
    <name evidence="2" type="ORF">CSC94_02460</name>
</gene>
<feature type="compositionally biased region" description="Polar residues" evidence="1">
    <location>
        <begin position="42"/>
        <end position="53"/>
    </location>
</feature>
<keyword evidence="3" id="KW-1185">Reference proteome</keyword>
<feature type="region of interest" description="Disordered" evidence="1">
    <location>
        <begin position="39"/>
        <end position="69"/>
    </location>
</feature>
<reference evidence="2 3" key="1">
    <citation type="submission" date="2017-10" db="EMBL/GenBank/DDBJ databases">
        <title>Sedimentibacterium mangrovi gen. nov., sp. nov., a novel member of family Phyllobacteriacea isolated from mangrove sediment.</title>
        <authorList>
            <person name="Liao H."/>
            <person name="Tian Y."/>
        </authorList>
    </citation>
    <scope>NUCLEOTIDE SEQUENCE [LARGE SCALE GENOMIC DNA]</scope>
    <source>
        <strain evidence="2 3">X9-2-2</strain>
    </source>
</reference>
<dbReference type="Proteomes" id="UP000221168">
    <property type="component" value="Unassembled WGS sequence"/>
</dbReference>
<dbReference type="OrthoDB" id="9812459at2"/>
<dbReference type="EMBL" id="PDVP01000001">
    <property type="protein sequence ID" value="PHP68873.1"/>
    <property type="molecule type" value="Genomic_DNA"/>
</dbReference>
<organism evidence="2 3">
    <name type="scientific">Zhengella mangrovi</name>
    <dbReference type="NCBI Taxonomy" id="1982044"/>
    <lineage>
        <taxon>Bacteria</taxon>
        <taxon>Pseudomonadati</taxon>
        <taxon>Pseudomonadota</taxon>
        <taxon>Alphaproteobacteria</taxon>
        <taxon>Hyphomicrobiales</taxon>
        <taxon>Notoacmeibacteraceae</taxon>
        <taxon>Zhengella</taxon>
    </lineage>
</organism>
<dbReference type="RefSeq" id="WP_099303371.1">
    <property type="nucleotide sequence ID" value="NZ_PDVP01000001.1"/>
</dbReference>
<evidence type="ECO:0000313" key="2">
    <source>
        <dbReference type="EMBL" id="PHP68873.1"/>
    </source>
</evidence>
<evidence type="ECO:0000256" key="1">
    <source>
        <dbReference type="SAM" id="MobiDB-lite"/>
    </source>
</evidence>